<dbReference type="PRINTS" id="PR00069">
    <property type="entry name" value="ALDKETRDTASE"/>
</dbReference>
<dbReference type="EMBL" id="OOIP01000009">
    <property type="protein sequence ID" value="SPO38246.1"/>
    <property type="molecule type" value="Genomic_DNA"/>
</dbReference>
<sequence>MDLADADANRNVDADRVLQNVPSCRVATEFKLNNAPRRSLMLTIAKAFPEPPSASGLVPIPVYISKGEVRDAVCHALKNGYKHIDCAWGYQNEDEVGEGIKLSGVKREDIWITSKLFEFHHNHVRQACLDTLEKLNVKYLDLYLMHWNIAFVPEDVPAGQLPRNSKKDPATGKHLLDVETTENFVGVWREMEKLVEEGLVKSIGVSNFSIRRLKELLKECKIKPVVNQVELSFTFPQPELVAWLKKQDILPQAYSPLGSTGASQASLEVVDSIAKKHGVEGANVLISWQVARGCNPLPKSVTPKRIENNIKLIELSADEIETLEKGALAQTPKKVCDQSDLVVPAYDIFEANHPTNNDKVQAAQA</sequence>
<name>A0A5C3F2V9_9BASI</name>
<feature type="domain" description="NADP-dependent oxidoreductase" evidence="1">
    <location>
        <begin position="63"/>
        <end position="325"/>
    </location>
</feature>
<evidence type="ECO:0000313" key="3">
    <source>
        <dbReference type="Proteomes" id="UP000323386"/>
    </source>
</evidence>
<evidence type="ECO:0000259" key="1">
    <source>
        <dbReference type="Pfam" id="PF00248"/>
    </source>
</evidence>
<dbReference type="SUPFAM" id="SSF51430">
    <property type="entry name" value="NAD(P)-linked oxidoreductase"/>
    <property type="match status" value="1"/>
</dbReference>
<dbReference type="InterPro" id="IPR023210">
    <property type="entry name" value="NADP_OxRdtase_dom"/>
</dbReference>
<dbReference type="Proteomes" id="UP000323386">
    <property type="component" value="Unassembled WGS sequence"/>
</dbReference>
<accession>A0A5C3F2V9</accession>
<keyword evidence="3" id="KW-1185">Reference proteome</keyword>
<evidence type="ECO:0000313" key="2">
    <source>
        <dbReference type="EMBL" id="SPO38246.1"/>
    </source>
</evidence>
<proteinExistence type="predicted"/>
<dbReference type="FunFam" id="3.20.20.100:FF:000034">
    <property type="entry name" value="Chromosome 7, whole genome shotgun sequence"/>
    <property type="match status" value="1"/>
</dbReference>
<dbReference type="AlphaFoldDB" id="A0A5C3F2V9"/>
<gene>
    <name evidence="2" type="ORF">PSFLO_03723</name>
</gene>
<dbReference type="CDD" id="cd19071">
    <property type="entry name" value="AKR_AKR1-5-like"/>
    <property type="match status" value="1"/>
</dbReference>
<protein>
    <submittedName>
        <fullName evidence="2">Probable GCY1 - galactose-induced protein of aldo/keto reductase family</fullName>
    </submittedName>
</protein>
<dbReference type="Gene3D" id="3.20.20.100">
    <property type="entry name" value="NADP-dependent oxidoreductase domain"/>
    <property type="match status" value="1"/>
</dbReference>
<dbReference type="InterPro" id="IPR020471">
    <property type="entry name" value="AKR"/>
</dbReference>
<dbReference type="Pfam" id="PF00248">
    <property type="entry name" value="Aldo_ket_red"/>
    <property type="match status" value="1"/>
</dbReference>
<dbReference type="PROSITE" id="PS00062">
    <property type="entry name" value="ALDOKETO_REDUCTASE_2"/>
    <property type="match status" value="1"/>
</dbReference>
<dbReference type="InterPro" id="IPR018170">
    <property type="entry name" value="Aldo/ket_reductase_CS"/>
</dbReference>
<reference evidence="2 3" key="1">
    <citation type="submission" date="2018-03" db="EMBL/GenBank/DDBJ databases">
        <authorList>
            <person name="Guldener U."/>
        </authorList>
    </citation>
    <scope>NUCLEOTIDE SEQUENCE [LARGE SCALE GENOMIC DNA]</scope>
    <source>
        <strain evidence="2 3">DAOM196992</strain>
    </source>
</reference>
<dbReference type="OrthoDB" id="416253at2759"/>
<dbReference type="InterPro" id="IPR036812">
    <property type="entry name" value="NAD(P)_OxRdtase_dom_sf"/>
</dbReference>
<dbReference type="GO" id="GO:0016491">
    <property type="term" value="F:oxidoreductase activity"/>
    <property type="evidence" value="ECO:0007669"/>
    <property type="project" value="InterPro"/>
</dbReference>
<organism evidence="2 3">
    <name type="scientific">Pseudozyma flocculosa</name>
    <dbReference type="NCBI Taxonomy" id="84751"/>
    <lineage>
        <taxon>Eukaryota</taxon>
        <taxon>Fungi</taxon>
        <taxon>Dikarya</taxon>
        <taxon>Basidiomycota</taxon>
        <taxon>Ustilaginomycotina</taxon>
        <taxon>Ustilaginomycetes</taxon>
        <taxon>Ustilaginales</taxon>
        <taxon>Ustilaginaceae</taxon>
        <taxon>Pseudozyma</taxon>
    </lineage>
</organism>
<dbReference type="PANTHER" id="PTHR11732">
    <property type="entry name" value="ALDO/KETO REDUCTASE"/>
    <property type="match status" value="1"/>
</dbReference>